<accession>A0ABQ2RE61</accession>
<sequence>MRLSYYHSWFFGVSLLCGIFSTTVNAAEHPSSFRQAKTIAKKIYQQLPLSTFYCGCDIAISGKLWQAEHASCGYQVRKQIIRANRIEWEHVVPAWEFGHQLQCWQDGGRKNCGKNSEQFKKMEADLHNLVPAIGEVNGDRSNYRFSDWNGKPDQYGQCAMIVDFKGRKVQPPVQARGPIARTYLYMQQTYGLQISSSQKKLFNAWDKMQPVSARECQRDSLIADHQGNHNDFVFKQCQNNGLIR</sequence>
<reference evidence="6" key="1">
    <citation type="journal article" date="2019" name="Int. J. Syst. Evol. Microbiol.">
        <title>The Global Catalogue of Microorganisms (GCM) 10K type strain sequencing project: providing services to taxonomists for standard genome sequencing and annotation.</title>
        <authorList>
            <consortium name="The Broad Institute Genomics Platform"/>
            <consortium name="The Broad Institute Genome Sequencing Center for Infectious Disease"/>
            <person name="Wu L."/>
            <person name="Ma J."/>
        </authorList>
    </citation>
    <scope>NUCLEOTIDE SEQUENCE [LARGE SCALE GENOMIC DNA]</scope>
    <source>
        <strain evidence="6">JCM 32306</strain>
    </source>
</reference>
<evidence type="ECO:0000256" key="2">
    <source>
        <dbReference type="ARBA" id="ARBA00022722"/>
    </source>
</evidence>
<gene>
    <name evidence="5" type="primary">endA</name>
    <name evidence="5" type="ORF">GCM10009411_25690</name>
</gene>
<dbReference type="EMBL" id="BMQX01000018">
    <property type="protein sequence ID" value="GGQ24508.1"/>
    <property type="molecule type" value="Genomic_DNA"/>
</dbReference>
<dbReference type="PANTHER" id="PTHR33607:SF2">
    <property type="entry name" value="ENDONUCLEASE-1"/>
    <property type="match status" value="1"/>
</dbReference>
<feature type="chain" id="PRO_5047204689" evidence="4">
    <location>
        <begin position="27"/>
        <end position="244"/>
    </location>
</feature>
<evidence type="ECO:0000256" key="3">
    <source>
        <dbReference type="ARBA" id="ARBA00022801"/>
    </source>
</evidence>
<organism evidence="5 6">
    <name type="scientific">Shewanella litoralis</name>
    <dbReference type="NCBI Taxonomy" id="2282700"/>
    <lineage>
        <taxon>Bacteria</taxon>
        <taxon>Pseudomonadati</taxon>
        <taxon>Pseudomonadota</taxon>
        <taxon>Gammaproteobacteria</taxon>
        <taxon>Alteromonadales</taxon>
        <taxon>Shewanellaceae</taxon>
        <taxon>Shewanella</taxon>
    </lineage>
</organism>
<name>A0ABQ2RE61_9GAMM</name>
<dbReference type="Pfam" id="PF04231">
    <property type="entry name" value="Endonuclease_1"/>
    <property type="match status" value="1"/>
</dbReference>
<protein>
    <submittedName>
        <fullName evidence="5">Deoxyribonuclease</fullName>
    </submittedName>
</protein>
<proteinExistence type="inferred from homology"/>
<feature type="signal peptide" evidence="4">
    <location>
        <begin position="1"/>
        <end position="26"/>
    </location>
</feature>
<evidence type="ECO:0000256" key="1">
    <source>
        <dbReference type="ARBA" id="ARBA00006429"/>
    </source>
</evidence>
<comment type="similarity">
    <text evidence="1">Belongs to the EndA/NucM nuclease family.</text>
</comment>
<keyword evidence="3" id="KW-0378">Hydrolase</keyword>
<evidence type="ECO:0000313" key="6">
    <source>
        <dbReference type="Proteomes" id="UP000619118"/>
    </source>
</evidence>
<dbReference type="SUPFAM" id="SSF54060">
    <property type="entry name" value="His-Me finger endonucleases"/>
    <property type="match status" value="1"/>
</dbReference>
<dbReference type="InterPro" id="IPR007346">
    <property type="entry name" value="Endonuclease-I"/>
</dbReference>
<dbReference type="InterPro" id="IPR044925">
    <property type="entry name" value="His-Me_finger_sf"/>
</dbReference>
<dbReference type="PANTHER" id="PTHR33607">
    <property type="entry name" value="ENDONUCLEASE-1"/>
    <property type="match status" value="1"/>
</dbReference>
<evidence type="ECO:0000256" key="4">
    <source>
        <dbReference type="SAM" id="SignalP"/>
    </source>
</evidence>
<dbReference type="Proteomes" id="UP000619118">
    <property type="component" value="Unassembled WGS sequence"/>
</dbReference>
<keyword evidence="4" id="KW-0732">Signal</keyword>
<comment type="caution">
    <text evidence="5">The sequence shown here is derived from an EMBL/GenBank/DDBJ whole genome shotgun (WGS) entry which is preliminary data.</text>
</comment>
<keyword evidence="6" id="KW-1185">Reference proteome</keyword>
<keyword evidence="2" id="KW-0540">Nuclease</keyword>
<evidence type="ECO:0000313" key="5">
    <source>
        <dbReference type="EMBL" id="GGQ24508.1"/>
    </source>
</evidence>